<dbReference type="InterPro" id="IPR036316">
    <property type="entry name" value="Pili_assmbl_chap_C_dom_sf"/>
</dbReference>
<dbReference type="InterPro" id="IPR050643">
    <property type="entry name" value="Periplasmic_pilus_chap"/>
</dbReference>
<feature type="chain" id="PRO_5040158288" evidence="6">
    <location>
        <begin position="24"/>
        <end position="241"/>
    </location>
</feature>
<evidence type="ECO:0000256" key="4">
    <source>
        <dbReference type="ARBA" id="ARBA00022764"/>
    </source>
</evidence>
<dbReference type="InterPro" id="IPR001829">
    <property type="entry name" value="Pili_assmbl_chaperone_bac"/>
</dbReference>
<dbReference type="InterPro" id="IPR016148">
    <property type="entry name" value="Pili_assmbl_chaperone_C"/>
</dbReference>
<dbReference type="PANTHER" id="PTHR30251">
    <property type="entry name" value="PILUS ASSEMBLY CHAPERONE"/>
    <property type="match status" value="1"/>
</dbReference>
<dbReference type="AlphaFoldDB" id="A0A9Q4GQQ5"/>
<comment type="caution">
    <text evidence="9">The sequence shown here is derived from an EMBL/GenBank/DDBJ whole genome shotgun (WGS) entry which is preliminary data.</text>
</comment>
<evidence type="ECO:0000256" key="5">
    <source>
        <dbReference type="ARBA" id="ARBA00023186"/>
    </source>
</evidence>
<protein>
    <submittedName>
        <fullName evidence="9">Molecular chaperone</fullName>
    </submittedName>
</protein>
<comment type="subcellular location">
    <subcellularLocation>
        <location evidence="1">Periplasm</location>
    </subcellularLocation>
</comment>
<dbReference type="InterPro" id="IPR013783">
    <property type="entry name" value="Ig-like_fold"/>
</dbReference>
<keyword evidence="3 6" id="KW-0732">Signal</keyword>
<proteinExistence type="inferred from homology"/>
<dbReference type="PRINTS" id="PR00969">
    <property type="entry name" value="CHAPERONPILI"/>
</dbReference>
<dbReference type="InterPro" id="IPR008962">
    <property type="entry name" value="PapD-like_sf"/>
</dbReference>
<dbReference type="Proteomes" id="UP001076655">
    <property type="component" value="Unassembled WGS sequence"/>
</dbReference>
<evidence type="ECO:0000256" key="3">
    <source>
        <dbReference type="ARBA" id="ARBA00022729"/>
    </source>
</evidence>
<sequence length="241" mass="25770">MEKFTLLRHAVSSLVLLSTTSVAGIAIDSTRIIFQAADDTTGKSVGITSSSGSLTPYLIKAQILKTPAGEQADTPFLVTPSLFRLEPGSTNQVRIMKKNTALPQDKESVFYLRAIATPAGEKNNTQQENHIGGTVQVSSGNIIKLFYRPSGLKMKPQQAMQSLQFSAAGNGLQVTNPSPYHVTLKSLTAGGRKVPLSIKAGNTMIAPMSSNIYPGAPHQGSVEWKAINDYGGTEVFHGQIR</sequence>
<evidence type="ECO:0000313" key="10">
    <source>
        <dbReference type="Proteomes" id="UP001076655"/>
    </source>
</evidence>
<feature type="signal peptide" evidence="6">
    <location>
        <begin position="1"/>
        <end position="23"/>
    </location>
</feature>
<dbReference type="EMBL" id="JAPNMI010000001">
    <property type="protein sequence ID" value="MCY0788517.1"/>
    <property type="molecule type" value="Genomic_DNA"/>
</dbReference>
<dbReference type="SUPFAM" id="SSF49354">
    <property type="entry name" value="PapD-like"/>
    <property type="match status" value="1"/>
</dbReference>
<organism evidence="9 10">
    <name type="scientific">Morganella morganii</name>
    <name type="common">Proteus morganii</name>
    <dbReference type="NCBI Taxonomy" id="582"/>
    <lineage>
        <taxon>Bacteria</taxon>
        <taxon>Pseudomonadati</taxon>
        <taxon>Pseudomonadota</taxon>
        <taxon>Gammaproteobacteria</taxon>
        <taxon>Enterobacterales</taxon>
        <taxon>Morganellaceae</taxon>
        <taxon>Morganella</taxon>
    </lineage>
</organism>
<dbReference type="InterPro" id="IPR016147">
    <property type="entry name" value="Pili_assmbl_chaperone_N"/>
</dbReference>
<dbReference type="Pfam" id="PF02753">
    <property type="entry name" value="PapD_C"/>
    <property type="match status" value="1"/>
</dbReference>
<dbReference type="PANTHER" id="PTHR30251:SF2">
    <property type="entry name" value="FIMBRIAL CHAPERONE YADV-RELATED"/>
    <property type="match status" value="1"/>
</dbReference>
<dbReference type="GO" id="GO:0071555">
    <property type="term" value="P:cell wall organization"/>
    <property type="evidence" value="ECO:0007669"/>
    <property type="project" value="InterPro"/>
</dbReference>
<dbReference type="SUPFAM" id="SSF49584">
    <property type="entry name" value="Periplasmic chaperone C-domain"/>
    <property type="match status" value="1"/>
</dbReference>
<evidence type="ECO:0000256" key="1">
    <source>
        <dbReference type="ARBA" id="ARBA00004418"/>
    </source>
</evidence>
<dbReference type="GO" id="GO:0030288">
    <property type="term" value="C:outer membrane-bounded periplasmic space"/>
    <property type="evidence" value="ECO:0007669"/>
    <property type="project" value="InterPro"/>
</dbReference>
<feature type="domain" description="Pili assembly chaperone N-terminal" evidence="7">
    <location>
        <begin position="24"/>
        <end position="152"/>
    </location>
</feature>
<evidence type="ECO:0000259" key="8">
    <source>
        <dbReference type="Pfam" id="PF02753"/>
    </source>
</evidence>
<keyword evidence="4" id="KW-0574">Periplasm</keyword>
<dbReference type="Pfam" id="PF00345">
    <property type="entry name" value="PapD_N"/>
    <property type="match status" value="1"/>
</dbReference>
<accession>A0A9Q4GQQ5</accession>
<reference evidence="9" key="1">
    <citation type="submission" date="2022-08" db="EMBL/GenBank/DDBJ databases">
        <authorList>
            <person name="Dale J.L."/>
        </authorList>
    </citation>
    <scope>NUCLEOTIDE SEQUENCE</scope>
    <source>
        <strain evidence="9">2022EL-00758</strain>
    </source>
</reference>
<dbReference type="Gene3D" id="2.60.40.10">
    <property type="entry name" value="Immunoglobulins"/>
    <property type="match status" value="2"/>
</dbReference>
<name>A0A9Q4GQQ5_MORMO</name>
<evidence type="ECO:0000313" key="9">
    <source>
        <dbReference type="EMBL" id="MCY0788517.1"/>
    </source>
</evidence>
<evidence type="ECO:0000259" key="7">
    <source>
        <dbReference type="Pfam" id="PF00345"/>
    </source>
</evidence>
<gene>
    <name evidence="9" type="ORF">N0392_02280</name>
</gene>
<comment type="similarity">
    <text evidence="2">Belongs to the periplasmic pilus chaperone family.</text>
</comment>
<feature type="domain" description="Pili assembly chaperone C-terminal" evidence="8">
    <location>
        <begin position="174"/>
        <end position="233"/>
    </location>
</feature>
<evidence type="ECO:0000256" key="6">
    <source>
        <dbReference type="SAM" id="SignalP"/>
    </source>
</evidence>
<evidence type="ECO:0000256" key="2">
    <source>
        <dbReference type="ARBA" id="ARBA00007399"/>
    </source>
</evidence>
<keyword evidence="5" id="KW-0143">Chaperone</keyword>
<dbReference type="RefSeq" id="WP_267785182.1">
    <property type="nucleotide sequence ID" value="NZ_JAPNMI010000001.1"/>
</dbReference>